<keyword evidence="3" id="KW-1185">Reference proteome</keyword>
<evidence type="ECO:0000259" key="1">
    <source>
        <dbReference type="PROSITE" id="PS51186"/>
    </source>
</evidence>
<dbReference type="Gene3D" id="3.40.630.30">
    <property type="match status" value="1"/>
</dbReference>
<evidence type="ECO:0000313" key="2">
    <source>
        <dbReference type="EMBL" id="MBB6262165.1"/>
    </source>
</evidence>
<dbReference type="InterPro" id="IPR052729">
    <property type="entry name" value="Acyl/Acetyltrans_Enzymes"/>
</dbReference>
<accession>A0A841LUY7</accession>
<dbReference type="InterPro" id="IPR000182">
    <property type="entry name" value="GNAT_dom"/>
</dbReference>
<feature type="domain" description="N-acetyltransferase" evidence="1">
    <location>
        <begin position="7"/>
        <end position="147"/>
    </location>
</feature>
<dbReference type="Gene3D" id="3.40.630.90">
    <property type="match status" value="1"/>
</dbReference>
<proteinExistence type="predicted"/>
<dbReference type="Pfam" id="PF18014">
    <property type="entry name" value="Acetyltransf_18"/>
    <property type="match status" value="1"/>
</dbReference>
<organism evidence="2 3">
    <name type="scientific">Paenochrobactrum gallinarii</name>
    <dbReference type="NCBI Taxonomy" id="643673"/>
    <lineage>
        <taxon>Bacteria</taxon>
        <taxon>Pseudomonadati</taxon>
        <taxon>Pseudomonadota</taxon>
        <taxon>Alphaproteobacteria</taxon>
        <taxon>Hyphomicrobiales</taxon>
        <taxon>Brucellaceae</taxon>
        <taxon>Paenochrobactrum</taxon>
    </lineage>
</organism>
<dbReference type="Pfam" id="PF00583">
    <property type="entry name" value="Acetyltransf_1"/>
    <property type="match status" value="1"/>
</dbReference>
<dbReference type="EMBL" id="JACIIU010000018">
    <property type="protein sequence ID" value="MBB6262165.1"/>
    <property type="molecule type" value="Genomic_DNA"/>
</dbReference>
<keyword evidence="2" id="KW-0808">Transferase</keyword>
<reference evidence="2 3" key="1">
    <citation type="submission" date="2020-08" db="EMBL/GenBank/DDBJ databases">
        <title>Genomic Encyclopedia of Type Strains, Phase IV (KMG-IV): sequencing the most valuable type-strain genomes for metagenomic binning, comparative biology and taxonomic classification.</title>
        <authorList>
            <person name="Goeker M."/>
        </authorList>
    </citation>
    <scope>NUCLEOTIDE SEQUENCE [LARGE SCALE GENOMIC DNA]</scope>
    <source>
        <strain evidence="2 3">DSM 22336</strain>
    </source>
</reference>
<dbReference type="SUPFAM" id="SSF55729">
    <property type="entry name" value="Acyl-CoA N-acyltransferases (Nat)"/>
    <property type="match status" value="1"/>
</dbReference>
<evidence type="ECO:0000313" key="3">
    <source>
        <dbReference type="Proteomes" id="UP000555393"/>
    </source>
</evidence>
<comment type="caution">
    <text evidence="2">The sequence shown here is derived from an EMBL/GenBank/DDBJ whole genome shotgun (WGS) entry which is preliminary data.</text>
</comment>
<dbReference type="CDD" id="cd04301">
    <property type="entry name" value="NAT_SF"/>
    <property type="match status" value="1"/>
</dbReference>
<dbReference type="AlphaFoldDB" id="A0A841LUY7"/>
<dbReference type="PROSITE" id="PS51186">
    <property type="entry name" value="GNAT"/>
    <property type="match status" value="1"/>
</dbReference>
<dbReference type="InterPro" id="IPR041496">
    <property type="entry name" value="YitH/HolE_GNAT"/>
</dbReference>
<protein>
    <submittedName>
        <fullName evidence="2">GNAT superfamily N-acetyltransferase</fullName>
    </submittedName>
</protein>
<dbReference type="GO" id="GO:0016747">
    <property type="term" value="F:acyltransferase activity, transferring groups other than amino-acyl groups"/>
    <property type="evidence" value="ECO:0007669"/>
    <property type="project" value="InterPro"/>
</dbReference>
<dbReference type="PANTHER" id="PTHR47237:SF2">
    <property type="entry name" value="BLL4206 PROTEIN"/>
    <property type="match status" value="1"/>
</dbReference>
<dbReference type="Proteomes" id="UP000555393">
    <property type="component" value="Unassembled WGS sequence"/>
</dbReference>
<sequence>MAPTDAFNIVRLSEKDMEQACLLSTQAGWNQTEQDWELFFRNGVVFGVFATPEQLAASAAIIPYGDDIAWISMVLTKAEWRGRGYGTGLLKHCLQWTVARNRTAFLDATPAGEPIYRALGFVPSLKITRWQGSGIGLASETLSQTISHNAADQANLAFGADRSFVLENFNKRYPVVTSANASTTCFVRDGRLAWQIGPVIGRDEAEALECIEALIKQLSGAVFIDLVDDCASIAQRLVQLGFTKQRPFLRMQKGSHQFQQTQYQTLAIAGPEFG</sequence>
<gene>
    <name evidence="2" type="ORF">FHS77_002737</name>
</gene>
<dbReference type="RefSeq" id="WP_184224203.1">
    <property type="nucleotide sequence ID" value="NZ_JACIIU010000018.1"/>
</dbReference>
<dbReference type="PANTHER" id="PTHR47237">
    <property type="entry name" value="SLL0310 PROTEIN"/>
    <property type="match status" value="1"/>
</dbReference>
<dbReference type="InterPro" id="IPR016181">
    <property type="entry name" value="Acyl_CoA_acyltransferase"/>
</dbReference>
<name>A0A841LUY7_9HYPH</name>